<reference evidence="2 3" key="1">
    <citation type="submission" date="2018-08" db="EMBL/GenBank/DDBJ databases">
        <title>Thalassotalea euphylliae genome.</title>
        <authorList>
            <person name="Summers S."/>
            <person name="Rice S.A."/>
            <person name="Freckelton M.L."/>
            <person name="Nedved B.T."/>
            <person name="Hadfield M.G."/>
        </authorList>
    </citation>
    <scope>NUCLEOTIDE SEQUENCE [LARGE SCALE GENOMIC DNA]</scope>
    <source>
        <strain evidence="2 3">H1</strain>
    </source>
</reference>
<dbReference type="OrthoDB" id="8753964at2"/>
<evidence type="ECO:0000313" key="3">
    <source>
        <dbReference type="Proteomes" id="UP000256478"/>
    </source>
</evidence>
<dbReference type="Pfam" id="PF06877">
    <property type="entry name" value="RraB"/>
    <property type="match status" value="1"/>
</dbReference>
<dbReference type="InterPro" id="IPR009671">
    <property type="entry name" value="RraB_dom"/>
</dbReference>
<comment type="caution">
    <text evidence="2">The sequence shown here is derived from an EMBL/GenBank/DDBJ whole genome shotgun (WGS) entry which is preliminary data.</text>
</comment>
<dbReference type="EMBL" id="QUOU01000001">
    <property type="protein sequence ID" value="REL27838.1"/>
    <property type="molecule type" value="Genomic_DNA"/>
</dbReference>
<dbReference type="AlphaFoldDB" id="A0A3E0TTH4"/>
<gene>
    <name evidence="2" type="ORF">DXX93_15585</name>
</gene>
<dbReference type="SUPFAM" id="SSF89946">
    <property type="entry name" value="Hypothetical protein VC0424"/>
    <property type="match status" value="1"/>
</dbReference>
<dbReference type="Proteomes" id="UP000256478">
    <property type="component" value="Unassembled WGS sequence"/>
</dbReference>
<organism evidence="2 3">
    <name type="scientific">Thalassotalea euphylliae</name>
    <dbReference type="NCBI Taxonomy" id="1655234"/>
    <lineage>
        <taxon>Bacteria</taxon>
        <taxon>Pseudomonadati</taxon>
        <taxon>Pseudomonadota</taxon>
        <taxon>Gammaproteobacteria</taxon>
        <taxon>Alteromonadales</taxon>
        <taxon>Colwelliaceae</taxon>
        <taxon>Thalassotalea</taxon>
    </lineage>
</organism>
<proteinExistence type="predicted"/>
<feature type="domain" description="Regulator of ribonuclease activity B" evidence="1">
    <location>
        <begin position="12"/>
        <end position="110"/>
    </location>
</feature>
<name>A0A3E0TTH4_9GAMM</name>
<accession>A0A3E0TTH4</accession>
<evidence type="ECO:0000313" key="2">
    <source>
        <dbReference type="EMBL" id="REL27838.1"/>
    </source>
</evidence>
<sequence>MTRDLTLFPQDDIGNALWQLQNQGTDLSLEHEVEFSVIFPTQEQALKFGHMLLENGQKLSFSPFQANPELPWEITAYPFMPLSYENIVAYQALLQEHCPAFGGQFDGWYCQVDAN</sequence>
<dbReference type="InterPro" id="IPR036701">
    <property type="entry name" value="RraB-like_sf"/>
</dbReference>
<evidence type="ECO:0000259" key="1">
    <source>
        <dbReference type="Pfam" id="PF06877"/>
    </source>
</evidence>
<dbReference type="Gene3D" id="3.30.70.970">
    <property type="entry name" value="RraB-like"/>
    <property type="match status" value="1"/>
</dbReference>
<dbReference type="RefSeq" id="WP_116008905.1">
    <property type="nucleotide sequence ID" value="NZ_QUOU01000001.1"/>
</dbReference>
<protein>
    <submittedName>
        <fullName evidence="2">Ribonuclease E inhibitor RraB</fullName>
    </submittedName>
</protein>